<evidence type="ECO:0000313" key="1">
    <source>
        <dbReference type="EMBL" id="ASM53169.1"/>
    </source>
</evidence>
<proteinExistence type="predicted"/>
<dbReference type="EMBL" id="CP011036">
    <property type="protein sequence ID" value="ASM53169.1"/>
    <property type="molecule type" value="Genomic_DNA"/>
</dbReference>
<reference evidence="1 2" key="1">
    <citation type="submission" date="2015-03" db="EMBL/GenBank/DDBJ databases">
        <authorList>
            <person name="Xie B.-B."/>
            <person name="Rong J.-C."/>
            <person name="Qin Q.-L."/>
            <person name="Zhang Y.-Z."/>
        </authorList>
    </citation>
    <scope>NUCLEOTIDE SEQUENCE [LARGE SCALE GENOMIC DNA]</scope>
    <source>
        <strain evidence="1 2">KMM 661</strain>
    </source>
</reference>
<protein>
    <submittedName>
        <fullName evidence="1">Uncharacterized protein</fullName>
    </submittedName>
</protein>
<dbReference type="KEGG" id="png:PNIG_a0930"/>
<sequence>MSSLHILSIILNDAFSVVFRFSDKQVISQALCITKHCV</sequence>
<accession>A0AAC9UGU6</accession>
<organism evidence="1 2">
    <name type="scientific">Pseudoalteromonas nigrifaciens</name>
    <dbReference type="NCBI Taxonomy" id="28109"/>
    <lineage>
        <taxon>Bacteria</taxon>
        <taxon>Pseudomonadati</taxon>
        <taxon>Pseudomonadota</taxon>
        <taxon>Gammaproteobacteria</taxon>
        <taxon>Alteromonadales</taxon>
        <taxon>Pseudoalteromonadaceae</taxon>
        <taxon>Pseudoalteromonas</taxon>
    </lineage>
</organism>
<name>A0AAC9UGU6_9GAMM</name>
<evidence type="ECO:0000313" key="2">
    <source>
        <dbReference type="Proteomes" id="UP000198329"/>
    </source>
</evidence>
<dbReference type="Proteomes" id="UP000198329">
    <property type="component" value="Chromosome I"/>
</dbReference>
<keyword evidence="2" id="KW-1185">Reference proteome</keyword>
<gene>
    <name evidence="1" type="ORF">PNIG_a0930</name>
</gene>
<dbReference type="AlphaFoldDB" id="A0AAC9UGU6"/>